<evidence type="ECO:0000259" key="1">
    <source>
        <dbReference type="Pfam" id="PF13406"/>
    </source>
</evidence>
<reference evidence="2 3" key="1">
    <citation type="submission" date="2020-01" db="EMBL/GenBank/DDBJ databases">
        <title>Genome sequencing of strain KACC 21507.</title>
        <authorList>
            <person name="Heo J."/>
            <person name="Kim S.-J."/>
            <person name="Kim J.-S."/>
            <person name="Hong S.-B."/>
            <person name="Kwon S.-W."/>
        </authorList>
    </citation>
    <scope>NUCLEOTIDE SEQUENCE [LARGE SCALE GENOMIC DNA]</scope>
    <source>
        <strain evidence="2 3">KACC 21507</strain>
    </source>
</reference>
<dbReference type="NCBIfam" id="TIGR02283">
    <property type="entry name" value="MltB_2"/>
    <property type="match status" value="1"/>
</dbReference>
<dbReference type="EMBL" id="CP047652">
    <property type="protein sequence ID" value="QHI95662.1"/>
    <property type="molecule type" value="Genomic_DNA"/>
</dbReference>
<evidence type="ECO:0000313" key="2">
    <source>
        <dbReference type="EMBL" id="QHI95662.1"/>
    </source>
</evidence>
<feature type="domain" description="Transglycosylase SLT" evidence="1">
    <location>
        <begin position="38"/>
        <end position="335"/>
    </location>
</feature>
<dbReference type="Proteomes" id="UP000463975">
    <property type="component" value="Chromosome"/>
</dbReference>
<evidence type="ECO:0000313" key="3">
    <source>
        <dbReference type="Proteomes" id="UP000463975"/>
    </source>
</evidence>
<dbReference type="Gene3D" id="1.10.8.350">
    <property type="entry name" value="Bacterial muramidase"/>
    <property type="match status" value="1"/>
</dbReference>
<accession>A0A6P1NJ24</accession>
<dbReference type="InterPro" id="IPR023346">
    <property type="entry name" value="Lysozyme-like_dom_sf"/>
</dbReference>
<protein>
    <submittedName>
        <fullName evidence="2">Lytic murein transglycosylase</fullName>
    </submittedName>
</protein>
<dbReference type="RefSeq" id="WP_160618738.1">
    <property type="nucleotide sequence ID" value="NZ_CP047652.1"/>
</dbReference>
<keyword evidence="3" id="KW-1185">Reference proteome</keyword>
<dbReference type="InterPro" id="IPR011970">
    <property type="entry name" value="MltB_2"/>
</dbReference>
<dbReference type="GO" id="GO:0008933">
    <property type="term" value="F:peptidoglycan lytic transglycosylase activity"/>
    <property type="evidence" value="ECO:0007669"/>
    <property type="project" value="TreeGrafter"/>
</dbReference>
<name>A0A6P1NJ24_9PROT</name>
<dbReference type="PANTHER" id="PTHR30163">
    <property type="entry name" value="MEMBRANE-BOUND LYTIC MUREIN TRANSGLYCOSYLASE B"/>
    <property type="match status" value="1"/>
</dbReference>
<dbReference type="InterPro" id="IPR031304">
    <property type="entry name" value="SLT_2"/>
</dbReference>
<proteinExistence type="predicted"/>
<dbReference type="FunFam" id="1.10.8.350:FF:000001">
    <property type="entry name" value="Lytic murein transglycosylase B"/>
    <property type="match status" value="1"/>
</dbReference>
<dbReference type="CDD" id="cd13399">
    <property type="entry name" value="Slt35-like"/>
    <property type="match status" value="1"/>
</dbReference>
<dbReference type="GO" id="GO:0009253">
    <property type="term" value="P:peptidoglycan catabolic process"/>
    <property type="evidence" value="ECO:0007669"/>
    <property type="project" value="TreeGrafter"/>
</dbReference>
<dbReference type="InterPro" id="IPR043426">
    <property type="entry name" value="MltB-like"/>
</dbReference>
<dbReference type="Gene3D" id="1.10.530.10">
    <property type="match status" value="1"/>
</dbReference>
<dbReference type="SUPFAM" id="SSF53955">
    <property type="entry name" value="Lysozyme-like"/>
    <property type="match status" value="1"/>
</dbReference>
<dbReference type="Pfam" id="PF13406">
    <property type="entry name" value="SLT_2"/>
    <property type="match status" value="1"/>
</dbReference>
<organism evidence="2 3">
    <name type="scientific">Aristophania vespae</name>
    <dbReference type="NCBI Taxonomy" id="2697033"/>
    <lineage>
        <taxon>Bacteria</taxon>
        <taxon>Pseudomonadati</taxon>
        <taxon>Pseudomonadota</taxon>
        <taxon>Alphaproteobacteria</taxon>
        <taxon>Acetobacterales</taxon>
        <taxon>Acetobacteraceae</taxon>
        <taxon>Aristophania</taxon>
    </lineage>
</organism>
<dbReference type="AlphaFoldDB" id="A0A6P1NJ24"/>
<dbReference type="PANTHER" id="PTHR30163:SF8">
    <property type="entry name" value="LYTIC MUREIN TRANSGLYCOSYLASE"/>
    <property type="match status" value="1"/>
</dbReference>
<dbReference type="KEGG" id="bomb:GT348_04745"/>
<sequence length="344" mass="37926">MERRNFLSLLAAGSLSIPVMTKAGPVMSSPGNKAMTYRSFLQSVRAQAIARNVPEYVIEQALMSLSAPNQKVLDRSRHQPEFTLTWEQYQQRVLGAQRFQKGVQTYSEVSKILEPIAQQYQCDSSIIMGIWGLESSFGQTQGKFNVIDALASLAYAGRRKKFFRSELLKALTILGRGDISPELMLGSYAGAMGQPQFMPSAYLRFGADGNGDGKKDIWNSLPDVFASIANYLSHSGWKFGQPWGEQVIVPIGEDGRFVSLGSKNYKQAQSRSISEWVSLGVTRPDGSALDETLPSARLIQPDGAGTDAFLAYSNFRAIRAYNPSDYYALAVGILGQRSTELRSF</sequence>
<gene>
    <name evidence="2" type="ORF">GT348_04745</name>
</gene>